<proteinExistence type="predicted"/>
<reference evidence="1 2" key="1">
    <citation type="submission" date="2018-11" db="EMBL/GenBank/DDBJ databases">
        <authorList>
            <consortium name="Pathogen Informatics"/>
        </authorList>
    </citation>
    <scope>NUCLEOTIDE SEQUENCE [LARGE SCALE GENOMIC DNA]</scope>
    <source>
        <strain>Denwood</strain>
        <strain evidence="2">Zambia</strain>
    </source>
</reference>
<dbReference type="AlphaFoldDB" id="A0A183PLN1"/>
<sequence>MIRLLDGDQLLNLFDPNIENVKAPPVDDSFILPTFKQSKTVGTLLPGNLFYLHCTQPSLWESMDTRMNNSEFVSCFQFLSEE</sequence>
<keyword evidence="2" id="KW-1185">Reference proteome</keyword>
<accession>A0A183PLN1</accession>
<evidence type="ECO:0000313" key="2">
    <source>
        <dbReference type="Proteomes" id="UP000269396"/>
    </source>
</evidence>
<gene>
    <name evidence="1" type="ORF">SMTD_LOCUS15267</name>
</gene>
<evidence type="ECO:0000313" key="1">
    <source>
        <dbReference type="EMBL" id="VDP68141.1"/>
    </source>
</evidence>
<organism evidence="1 2">
    <name type="scientific">Schistosoma mattheei</name>
    <dbReference type="NCBI Taxonomy" id="31246"/>
    <lineage>
        <taxon>Eukaryota</taxon>
        <taxon>Metazoa</taxon>
        <taxon>Spiralia</taxon>
        <taxon>Lophotrochozoa</taxon>
        <taxon>Platyhelminthes</taxon>
        <taxon>Trematoda</taxon>
        <taxon>Digenea</taxon>
        <taxon>Strigeidida</taxon>
        <taxon>Schistosomatoidea</taxon>
        <taxon>Schistosomatidae</taxon>
        <taxon>Schistosoma</taxon>
    </lineage>
</organism>
<protein>
    <submittedName>
        <fullName evidence="1">Uncharacterized protein</fullName>
    </submittedName>
</protein>
<dbReference type="EMBL" id="UZAL01035647">
    <property type="protein sequence ID" value="VDP68141.1"/>
    <property type="molecule type" value="Genomic_DNA"/>
</dbReference>
<name>A0A183PLN1_9TREM</name>
<dbReference type="STRING" id="31246.A0A183PLN1"/>
<dbReference type="Proteomes" id="UP000269396">
    <property type="component" value="Unassembled WGS sequence"/>
</dbReference>